<comment type="caution">
    <text evidence="2">The sequence shown here is derived from an EMBL/GenBank/DDBJ whole genome shotgun (WGS) entry which is preliminary data.</text>
</comment>
<evidence type="ECO:0000313" key="2">
    <source>
        <dbReference type="EMBL" id="MEH0558375.1"/>
    </source>
</evidence>
<dbReference type="Proteomes" id="UP001382181">
    <property type="component" value="Unassembled WGS sequence"/>
</dbReference>
<evidence type="ECO:0000313" key="3">
    <source>
        <dbReference type="Proteomes" id="UP001382181"/>
    </source>
</evidence>
<accession>A0ABU7ZWF4</accession>
<gene>
    <name evidence="2" type="ORF">QBA37_03705</name>
</gene>
<reference evidence="2 3" key="1">
    <citation type="submission" date="2023-04" db="EMBL/GenBank/DDBJ databases">
        <title>Genomic diversity of scab-causing Streptomyces spp. in the province of Quebec, Canada.</title>
        <authorList>
            <person name="Biessy A."/>
            <person name="Cadieux M."/>
            <person name="Ciotola M."/>
            <person name="Filion M."/>
        </authorList>
    </citation>
    <scope>NUCLEOTIDE SEQUENCE [LARGE SCALE GENOMIC DNA]</scope>
    <source>
        <strain evidence="2 3">B21-103</strain>
    </source>
</reference>
<feature type="region of interest" description="Disordered" evidence="1">
    <location>
        <begin position="88"/>
        <end position="109"/>
    </location>
</feature>
<protein>
    <submittedName>
        <fullName evidence="2">Uncharacterized protein</fullName>
    </submittedName>
</protein>
<feature type="region of interest" description="Disordered" evidence="1">
    <location>
        <begin position="16"/>
        <end position="40"/>
    </location>
</feature>
<organism evidence="2 3">
    <name type="scientific">Streptomyces silvae</name>
    <dbReference type="NCBI Taxonomy" id="2803812"/>
    <lineage>
        <taxon>Bacteria</taxon>
        <taxon>Bacillati</taxon>
        <taxon>Actinomycetota</taxon>
        <taxon>Actinomycetes</taxon>
        <taxon>Kitasatosporales</taxon>
        <taxon>Streptomycetaceae</taxon>
        <taxon>Streptomyces</taxon>
    </lineage>
</organism>
<sequence>MVALHGWDGSTAQVARDVESNAYGPHPATPGLRLEGHPGGRSVLVSPVALSRDTVHPEALRHAVSVRAAGDGPVTLAFLGGTTVEVGMESTSTAGPRSCRSGAESTMEG</sequence>
<evidence type="ECO:0000256" key="1">
    <source>
        <dbReference type="SAM" id="MobiDB-lite"/>
    </source>
</evidence>
<proteinExistence type="predicted"/>
<name>A0ABU7ZWF4_9ACTN</name>
<dbReference type="RefSeq" id="WP_319222050.1">
    <property type="nucleotide sequence ID" value="NZ_JARUMK010000001.1"/>
</dbReference>
<dbReference type="EMBL" id="JARUMK010000001">
    <property type="protein sequence ID" value="MEH0558375.1"/>
    <property type="molecule type" value="Genomic_DNA"/>
</dbReference>
<keyword evidence="3" id="KW-1185">Reference proteome</keyword>